<dbReference type="OrthoDB" id="10430193at2759"/>
<dbReference type="Proteomes" id="UP000237000">
    <property type="component" value="Unassembled WGS sequence"/>
</dbReference>
<sequence length="87" mass="9681">CIKAIKGKKEIMIPATKTPFAKEEIFWAESTLYEDLTESVNTARPRGINLGDATNTPSGGMEIDPVTPKRILLRRDILLDGRTVYGF</sequence>
<dbReference type="AlphaFoldDB" id="A0A2P5EM54"/>
<feature type="non-terminal residue" evidence="1">
    <location>
        <position position="1"/>
    </location>
</feature>
<evidence type="ECO:0000313" key="2">
    <source>
        <dbReference type="Proteomes" id="UP000237000"/>
    </source>
</evidence>
<gene>
    <name evidence="1" type="ORF">TorRG33x02_175570</name>
</gene>
<protein>
    <submittedName>
        <fullName evidence="1">Uncharacterized protein</fullName>
    </submittedName>
</protein>
<accession>A0A2P5EM54</accession>
<dbReference type="EMBL" id="JXTC01000129">
    <property type="protein sequence ID" value="PON86621.1"/>
    <property type="molecule type" value="Genomic_DNA"/>
</dbReference>
<name>A0A2P5EM54_TREOI</name>
<organism evidence="1 2">
    <name type="scientific">Trema orientale</name>
    <name type="common">Charcoal tree</name>
    <name type="synonym">Celtis orientalis</name>
    <dbReference type="NCBI Taxonomy" id="63057"/>
    <lineage>
        <taxon>Eukaryota</taxon>
        <taxon>Viridiplantae</taxon>
        <taxon>Streptophyta</taxon>
        <taxon>Embryophyta</taxon>
        <taxon>Tracheophyta</taxon>
        <taxon>Spermatophyta</taxon>
        <taxon>Magnoliopsida</taxon>
        <taxon>eudicotyledons</taxon>
        <taxon>Gunneridae</taxon>
        <taxon>Pentapetalae</taxon>
        <taxon>rosids</taxon>
        <taxon>fabids</taxon>
        <taxon>Rosales</taxon>
        <taxon>Cannabaceae</taxon>
        <taxon>Trema</taxon>
    </lineage>
</organism>
<proteinExistence type="predicted"/>
<evidence type="ECO:0000313" key="1">
    <source>
        <dbReference type="EMBL" id="PON86621.1"/>
    </source>
</evidence>
<dbReference type="InParanoid" id="A0A2P5EM54"/>
<reference evidence="2" key="1">
    <citation type="submission" date="2016-06" db="EMBL/GenBank/DDBJ databases">
        <title>Parallel loss of symbiosis genes in relatives of nitrogen-fixing non-legume Parasponia.</title>
        <authorList>
            <person name="Van Velzen R."/>
            <person name="Holmer R."/>
            <person name="Bu F."/>
            <person name="Rutten L."/>
            <person name="Van Zeijl A."/>
            <person name="Liu W."/>
            <person name="Santuari L."/>
            <person name="Cao Q."/>
            <person name="Sharma T."/>
            <person name="Shen D."/>
            <person name="Roswanjaya Y."/>
            <person name="Wardhani T."/>
            <person name="Kalhor M.S."/>
            <person name="Jansen J."/>
            <person name="Van den Hoogen J."/>
            <person name="Gungor B."/>
            <person name="Hartog M."/>
            <person name="Hontelez J."/>
            <person name="Verver J."/>
            <person name="Yang W.-C."/>
            <person name="Schijlen E."/>
            <person name="Repin R."/>
            <person name="Schilthuizen M."/>
            <person name="Schranz E."/>
            <person name="Heidstra R."/>
            <person name="Miyata K."/>
            <person name="Fedorova E."/>
            <person name="Kohlen W."/>
            <person name="Bisseling T."/>
            <person name="Smit S."/>
            <person name="Geurts R."/>
        </authorList>
    </citation>
    <scope>NUCLEOTIDE SEQUENCE [LARGE SCALE GENOMIC DNA]</scope>
    <source>
        <strain evidence="2">cv. RG33-2</strain>
    </source>
</reference>
<comment type="caution">
    <text evidence="1">The sequence shown here is derived from an EMBL/GenBank/DDBJ whole genome shotgun (WGS) entry which is preliminary data.</text>
</comment>
<keyword evidence="2" id="KW-1185">Reference proteome</keyword>